<evidence type="ECO:0000313" key="2">
    <source>
        <dbReference type="EMBL" id="RGX05407.1"/>
    </source>
</evidence>
<comment type="caution">
    <text evidence="2">The sequence shown here is derived from an EMBL/GenBank/DDBJ whole genome shotgun (WGS) entry which is preliminary data.</text>
</comment>
<dbReference type="EMBL" id="QSBI01000058">
    <property type="protein sequence ID" value="RGX05407.1"/>
    <property type="molecule type" value="Genomic_DNA"/>
</dbReference>
<reference evidence="2 3" key="1">
    <citation type="submission" date="2018-08" db="EMBL/GenBank/DDBJ databases">
        <title>A genome reference for cultivated species of the human gut microbiota.</title>
        <authorList>
            <person name="Zou Y."/>
            <person name="Xue W."/>
            <person name="Luo G."/>
        </authorList>
    </citation>
    <scope>NUCLEOTIDE SEQUENCE [LARGE SCALE GENOMIC DNA]</scope>
    <source>
        <strain evidence="2 3">AF04-46</strain>
    </source>
</reference>
<name>A0A413EEZ5_BACOV</name>
<dbReference type="AlphaFoldDB" id="A0A413EEZ5"/>
<keyword evidence="1" id="KW-0472">Membrane</keyword>
<protein>
    <submittedName>
        <fullName evidence="2">Uncharacterized protein</fullName>
    </submittedName>
</protein>
<dbReference type="Proteomes" id="UP000286031">
    <property type="component" value="Unassembled WGS sequence"/>
</dbReference>
<evidence type="ECO:0000313" key="3">
    <source>
        <dbReference type="Proteomes" id="UP000286031"/>
    </source>
</evidence>
<feature type="transmembrane region" description="Helical" evidence="1">
    <location>
        <begin position="7"/>
        <end position="36"/>
    </location>
</feature>
<dbReference type="RefSeq" id="WP_117515552.1">
    <property type="nucleotide sequence ID" value="NZ_JAQCPI010000077.1"/>
</dbReference>
<feature type="transmembrane region" description="Helical" evidence="1">
    <location>
        <begin position="59"/>
        <end position="77"/>
    </location>
</feature>
<organism evidence="2 3">
    <name type="scientific">Bacteroides ovatus</name>
    <dbReference type="NCBI Taxonomy" id="28116"/>
    <lineage>
        <taxon>Bacteria</taxon>
        <taxon>Pseudomonadati</taxon>
        <taxon>Bacteroidota</taxon>
        <taxon>Bacteroidia</taxon>
        <taxon>Bacteroidales</taxon>
        <taxon>Bacteroidaceae</taxon>
        <taxon>Bacteroides</taxon>
    </lineage>
</organism>
<gene>
    <name evidence="2" type="ORF">DWV35_25465</name>
</gene>
<accession>A0A413EEZ5</accession>
<keyword evidence="1" id="KW-1133">Transmembrane helix</keyword>
<sequence length="79" mass="9182">MERKIVLAIFAPALVALAMRIALFILALPIFGIAFIEPSFQYDAEELAGFNMFIWDESWLYWILVLLGTFYVEMKIFND</sequence>
<proteinExistence type="predicted"/>
<keyword evidence="1" id="KW-0812">Transmembrane</keyword>
<evidence type="ECO:0000256" key="1">
    <source>
        <dbReference type="SAM" id="Phobius"/>
    </source>
</evidence>